<dbReference type="InParanoid" id="W7XL28"/>
<evidence type="ECO:0000256" key="1">
    <source>
        <dbReference type="SAM" id="Phobius"/>
    </source>
</evidence>
<evidence type="ECO:0000313" key="2">
    <source>
        <dbReference type="EMBL" id="EWS75564.1"/>
    </source>
</evidence>
<gene>
    <name evidence="2" type="ORF">TTHERM_000592676</name>
</gene>
<dbReference type="KEGG" id="tet:TTHERM_000592676"/>
<organism evidence="2 3">
    <name type="scientific">Tetrahymena thermophila (strain SB210)</name>
    <dbReference type="NCBI Taxonomy" id="312017"/>
    <lineage>
        <taxon>Eukaryota</taxon>
        <taxon>Sar</taxon>
        <taxon>Alveolata</taxon>
        <taxon>Ciliophora</taxon>
        <taxon>Intramacronucleata</taxon>
        <taxon>Oligohymenophorea</taxon>
        <taxon>Hymenostomatida</taxon>
        <taxon>Tetrahymenina</taxon>
        <taxon>Tetrahymenidae</taxon>
        <taxon>Tetrahymena</taxon>
    </lineage>
</organism>
<evidence type="ECO:0000313" key="3">
    <source>
        <dbReference type="Proteomes" id="UP000009168"/>
    </source>
</evidence>
<dbReference type="Proteomes" id="UP000009168">
    <property type="component" value="Unassembled WGS sequence"/>
</dbReference>
<protein>
    <submittedName>
        <fullName evidence="2">Transmembrane protein, putative</fullName>
    </submittedName>
</protein>
<reference evidence="3" key="1">
    <citation type="journal article" date="2006" name="PLoS Biol.">
        <title>Macronuclear genome sequence of the ciliate Tetrahymena thermophila, a model eukaryote.</title>
        <authorList>
            <person name="Eisen J.A."/>
            <person name="Coyne R.S."/>
            <person name="Wu M."/>
            <person name="Wu D."/>
            <person name="Thiagarajan M."/>
            <person name="Wortman J.R."/>
            <person name="Badger J.H."/>
            <person name="Ren Q."/>
            <person name="Amedeo P."/>
            <person name="Jones K.M."/>
            <person name="Tallon L.J."/>
            <person name="Delcher A.L."/>
            <person name="Salzberg S.L."/>
            <person name="Silva J.C."/>
            <person name="Haas B.J."/>
            <person name="Majoros W.H."/>
            <person name="Farzad M."/>
            <person name="Carlton J.M."/>
            <person name="Smith R.K. Jr."/>
            <person name="Garg J."/>
            <person name="Pearlman R.E."/>
            <person name="Karrer K.M."/>
            <person name="Sun L."/>
            <person name="Manning G."/>
            <person name="Elde N.C."/>
            <person name="Turkewitz A.P."/>
            <person name="Asai D.J."/>
            <person name="Wilkes D.E."/>
            <person name="Wang Y."/>
            <person name="Cai H."/>
            <person name="Collins K."/>
            <person name="Stewart B.A."/>
            <person name="Lee S.R."/>
            <person name="Wilamowska K."/>
            <person name="Weinberg Z."/>
            <person name="Ruzzo W.L."/>
            <person name="Wloga D."/>
            <person name="Gaertig J."/>
            <person name="Frankel J."/>
            <person name="Tsao C.-C."/>
            <person name="Gorovsky M.A."/>
            <person name="Keeling P.J."/>
            <person name="Waller R.F."/>
            <person name="Patron N.J."/>
            <person name="Cherry J.M."/>
            <person name="Stover N.A."/>
            <person name="Krieger C.J."/>
            <person name="del Toro C."/>
            <person name="Ryder H.F."/>
            <person name="Williamson S.C."/>
            <person name="Barbeau R.A."/>
            <person name="Hamilton E.P."/>
            <person name="Orias E."/>
        </authorList>
    </citation>
    <scope>NUCLEOTIDE SEQUENCE [LARGE SCALE GENOMIC DNA]</scope>
    <source>
        <strain evidence="3">SB210</strain>
    </source>
</reference>
<accession>W7XL28</accession>
<feature type="transmembrane region" description="Helical" evidence="1">
    <location>
        <begin position="186"/>
        <end position="209"/>
    </location>
</feature>
<keyword evidence="1" id="KW-1133">Transmembrane helix</keyword>
<keyword evidence="1" id="KW-0472">Membrane</keyword>
<sequence>MMIQCIVKESLGLMILSAKMFIFKNTRSAFKNKYTIKHAKQQQKNNIQNFSFIQVLMLLIVCLFVYLFLLPKINCNFYKYFLIILKGKDEKELEGMKQFLTCVPQLKIRQIVLKIINQIRKFVKDDLTFIQTQNIVITLCQNEQNRLLIKTFIKNIKGINEGKYIMQKASILCKCKNYNFKKYCQLVLFYIQLYILSINLFSSLLRIYLFTNNPTKQLTN</sequence>
<dbReference type="AlphaFoldDB" id="W7XL28"/>
<proteinExistence type="predicted"/>
<dbReference type="EMBL" id="GG662781">
    <property type="protein sequence ID" value="EWS75564.1"/>
    <property type="molecule type" value="Genomic_DNA"/>
</dbReference>
<dbReference type="RefSeq" id="XP_012651864.1">
    <property type="nucleotide sequence ID" value="XM_012796410.1"/>
</dbReference>
<keyword evidence="3" id="KW-1185">Reference proteome</keyword>
<keyword evidence="1 2" id="KW-0812">Transmembrane</keyword>
<name>W7XL28_TETTS</name>
<feature type="transmembrane region" description="Helical" evidence="1">
    <location>
        <begin position="50"/>
        <end position="70"/>
    </location>
</feature>
<dbReference type="GeneID" id="24439747"/>